<evidence type="ECO:0000256" key="1">
    <source>
        <dbReference type="ARBA" id="ARBA00009995"/>
    </source>
</evidence>
<dbReference type="Gene3D" id="3.40.50.2000">
    <property type="entry name" value="Glycogen Phosphorylase B"/>
    <property type="match status" value="1"/>
</dbReference>
<dbReference type="PANTHER" id="PTHR48048:SF45">
    <property type="entry name" value="GLYCOSYLTRANSFERASE"/>
    <property type="match status" value="1"/>
</dbReference>
<evidence type="ECO:0000313" key="2">
    <source>
        <dbReference type="EMBL" id="KAL3633838.1"/>
    </source>
</evidence>
<proteinExistence type="inferred from homology"/>
<dbReference type="AlphaFoldDB" id="A0ABD3CV10"/>
<protein>
    <submittedName>
        <fullName evidence="2">Uncharacterized protein</fullName>
    </submittedName>
</protein>
<evidence type="ECO:0000313" key="3">
    <source>
        <dbReference type="Proteomes" id="UP001632038"/>
    </source>
</evidence>
<reference evidence="3" key="1">
    <citation type="journal article" date="2024" name="IScience">
        <title>Strigolactones Initiate the Formation of Haustorium-like Structures in Castilleja.</title>
        <authorList>
            <person name="Buerger M."/>
            <person name="Peterson D."/>
            <person name="Chory J."/>
        </authorList>
    </citation>
    <scope>NUCLEOTIDE SEQUENCE [LARGE SCALE GENOMIC DNA]</scope>
</reference>
<dbReference type="SUPFAM" id="SSF53756">
    <property type="entry name" value="UDP-Glycosyltransferase/glycogen phosphorylase"/>
    <property type="match status" value="1"/>
</dbReference>
<sequence>MEGTIKTEIVFIPSPGRGHLSATLEMAKLLVDRDQRLSVTVLVIKPFYDPKGTAHSYSDHISETSPRIRFIDIPQVEYSLTGSFHLPHFIESHKIHVRDEVAKIASESKLVGFVVDIFCVGMINVADEFGIPTYVFHTSGAAMLGFLFHFQGQLDYQNQDLMVFEDSNEELSIPSYLSPVSPKLLPSILIDKDINQILMNMARMLRRTR</sequence>
<dbReference type="EMBL" id="JAVIJP010000029">
    <property type="protein sequence ID" value="KAL3633838.1"/>
    <property type="molecule type" value="Genomic_DNA"/>
</dbReference>
<comment type="similarity">
    <text evidence="1">Belongs to the UDP-glycosyltransferase family.</text>
</comment>
<dbReference type="InterPro" id="IPR050481">
    <property type="entry name" value="UDP-glycosyltransf_plant"/>
</dbReference>
<gene>
    <name evidence="2" type="ORF">CASFOL_022600</name>
</gene>
<dbReference type="PANTHER" id="PTHR48048">
    <property type="entry name" value="GLYCOSYLTRANSFERASE"/>
    <property type="match status" value="1"/>
</dbReference>
<accession>A0ABD3CV10</accession>
<comment type="caution">
    <text evidence="2">The sequence shown here is derived from an EMBL/GenBank/DDBJ whole genome shotgun (WGS) entry which is preliminary data.</text>
</comment>
<dbReference type="Proteomes" id="UP001632038">
    <property type="component" value="Unassembled WGS sequence"/>
</dbReference>
<organism evidence="2 3">
    <name type="scientific">Castilleja foliolosa</name>
    <dbReference type="NCBI Taxonomy" id="1961234"/>
    <lineage>
        <taxon>Eukaryota</taxon>
        <taxon>Viridiplantae</taxon>
        <taxon>Streptophyta</taxon>
        <taxon>Embryophyta</taxon>
        <taxon>Tracheophyta</taxon>
        <taxon>Spermatophyta</taxon>
        <taxon>Magnoliopsida</taxon>
        <taxon>eudicotyledons</taxon>
        <taxon>Gunneridae</taxon>
        <taxon>Pentapetalae</taxon>
        <taxon>asterids</taxon>
        <taxon>lamiids</taxon>
        <taxon>Lamiales</taxon>
        <taxon>Orobanchaceae</taxon>
        <taxon>Pedicularideae</taxon>
        <taxon>Castillejinae</taxon>
        <taxon>Castilleja</taxon>
    </lineage>
</organism>
<name>A0ABD3CV10_9LAMI</name>
<keyword evidence="3" id="KW-1185">Reference proteome</keyword>